<dbReference type="PRINTS" id="PR00469">
    <property type="entry name" value="PNDRDTASEII"/>
</dbReference>
<evidence type="ECO:0000313" key="2">
    <source>
        <dbReference type="EMBL" id="NMN98905.1"/>
    </source>
</evidence>
<dbReference type="Gene3D" id="3.50.50.60">
    <property type="entry name" value="FAD/NAD(P)-binding domain"/>
    <property type="match status" value="2"/>
</dbReference>
<dbReference type="Proteomes" id="UP000535543">
    <property type="component" value="Unassembled WGS sequence"/>
</dbReference>
<proteinExistence type="predicted"/>
<dbReference type="SUPFAM" id="SSF51905">
    <property type="entry name" value="FAD/NAD(P)-binding domain"/>
    <property type="match status" value="1"/>
</dbReference>
<organism evidence="2 3">
    <name type="scientific">Antrihabitans stalactiti</name>
    <dbReference type="NCBI Taxonomy" id="2584121"/>
    <lineage>
        <taxon>Bacteria</taxon>
        <taxon>Bacillati</taxon>
        <taxon>Actinomycetota</taxon>
        <taxon>Actinomycetes</taxon>
        <taxon>Mycobacteriales</taxon>
        <taxon>Nocardiaceae</taxon>
        <taxon>Antrihabitans</taxon>
    </lineage>
</organism>
<protein>
    <submittedName>
        <fullName evidence="2">NAD(P)/FAD-dependent oxidoreductase</fullName>
    </submittedName>
</protein>
<dbReference type="AlphaFoldDB" id="A0A848KJN4"/>
<dbReference type="PANTHER" id="PTHR42877:SF4">
    <property type="entry name" value="FAD_NAD(P)-BINDING DOMAIN-CONTAINING PROTEIN-RELATED"/>
    <property type="match status" value="1"/>
</dbReference>
<comment type="caution">
    <text evidence="2">The sequence shown here is derived from an EMBL/GenBank/DDBJ whole genome shotgun (WGS) entry which is preliminary data.</text>
</comment>
<dbReference type="InterPro" id="IPR051209">
    <property type="entry name" value="FAD-bind_Monooxygenase_sf"/>
</dbReference>
<reference evidence="2 3" key="1">
    <citation type="submission" date="2019-05" db="EMBL/GenBank/DDBJ databases">
        <authorList>
            <person name="Lee S.D."/>
        </authorList>
    </citation>
    <scope>NUCLEOTIDE SEQUENCE [LARGE SCALE GENOMIC DNA]</scope>
    <source>
        <strain evidence="2 3">YC2-7</strain>
    </source>
</reference>
<feature type="compositionally biased region" description="Low complexity" evidence="1">
    <location>
        <begin position="527"/>
        <end position="541"/>
    </location>
</feature>
<dbReference type="EMBL" id="VCQU01000013">
    <property type="protein sequence ID" value="NMN98905.1"/>
    <property type="molecule type" value="Genomic_DNA"/>
</dbReference>
<reference evidence="2 3" key="2">
    <citation type="submission" date="2020-06" db="EMBL/GenBank/DDBJ databases">
        <title>Antribacter stalactiti gen. nov., sp. nov., a new member of the family Nacardiaceae isolated from a cave.</title>
        <authorList>
            <person name="Kim I.S."/>
        </authorList>
    </citation>
    <scope>NUCLEOTIDE SEQUENCE [LARGE SCALE GENOMIC DNA]</scope>
    <source>
        <strain evidence="2 3">YC2-7</strain>
    </source>
</reference>
<dbReference type="Pfam" id="PF13738">
    <property type="entry name" value="Pyr_redox_3"/>
    <property type="match status" value="1"/>
</dbReference>
<evidence type="ECO:0000256" key="1">
    <source>
        <dbReference type="SAM" id="MobiDB-lite"/>
    </source>
</evidence>
<feature type="region of interest" description="Disordered" evidence="1">
    <location>
        <begin position="516"/>
        <end position="541"/>
    </location>
</feature>
<accession>A0A848KJN4</accession>
<evidence type="ECO:0000313" key="3">
    <source>
        <dbReference type="Proteomes" id="UP000535543"/>
    </source>
</evidence>
<sequence>MTQRTRTSPTQVAPTQRPPDHHVVIIGAGLSGIGTAIELQRNGIHDIVLLERASDIGGTWRDNTYPGVGVDIPAHAYQFSYEMNPEWSRVFAKGHEVKTYIDHLADHYGLRASIRLNRDVTNRQWDEAAHLWRLTVSGREITARYVISAVGCFPEPKPPTIEGLDEFTGPILRSASWDHSIPLDGKRVAVVGTGASAVQLVPEIAPLVAHLDVYQRTPIWIAPKLDFPVPELVKTLFRRIPMTERATWTLSTEAVEAFLIGFGLSQARTKHVLRPGSRLMRDIWYRLQVADDRTRRALTPTYDFGCKRPAVSNTYLSTFNRGNVDLVTDPIERVSATGIVTTDGVHRPADVLVLATGFRTATDPEVYRRTPLRGRDGFDLADYFANNRARSYEGIAIPGLPNYFMVFGPYGWVGGTWHQLVETASTHIARVLTEAQQRGATAVEVREHAADTWTRWAADRMTHSVWAPGSCQTANSYYFDQFGENTFLRPATARHARTSAHTFALDDYQFECTKAPSKSSRPKDGCAPAISAASTTPATAT</sequence>
<dbReference type="InterPro" id="IPR036188">
    <property type="entry name" value="FAD/NAD-bd_sf"/>
</dbReference>
<keyword evidence="3" id="KW-1185">Reference proteome</keyword>
<dbReference type="PANTHER" id="PTHR42877">
    <property type="entry name" value="L-ORNITHINE N(5)-MONOOXYGENASE-RELATED"/>
    <property type="match status" value="1"/>
</dbReference>
<name>A0A848KJN4_9NOCA</name>
<dbReference type="RefSeq" id="WP_169593681.1">
    <property type="nucleotide sequence ID" value="NZ_VCQU01000013.1"/>
</dbReference>
<gene>
    <name evidence="2" type="ORF">FGL95_28110</name>
</gene>